<keyword evidence="2" id="KW-0812">Transmembrane</keyword>
<keyword evidence="6" id="KW-0443">Lipid metabolism</keyword>
<dbReference type="EMBL" id="CAJMWV010007966">
    <property type="protein sequence ID" value="CAE6532827.1"/>
    <property type="molecule type" value="Genomic_DNA"/>
</dbReference>
<dbReference type="InterPro" id="IPR000073">
    <property type="entry name" value="AB_hydrolase_1"/>
</dbReference>
<evidence type="ECO:0000256" key="6">
    <source>
        <dbReference type="ARBA" id="ARBA00023098"/>
    </source>
</evidence>
<name>A0A8H3DLA4_9AGAM</name>
<dbReference type="PANTHER" id="PTHR11005">
    <property type="entry name" value="LYSOSOMAL ACID LIPASE-RELATED"/>
    <property type="match status" value="1"/>
</dbReference>
<dbReference type="SUPFAM" id="SSF53474">
    <property type="entry name" value="alpha/beta-Hydrolases"/>
    <property type="match status" value="1"/>
</dbReference>
<comment type="subcellular location">
    <subcellularLocation>
        <location evidence="1">Membrane</location>
        <topology evidence="1">Single-pass membrane protein</topology>
    </subcellularLocation>
</comment>
<sequence length="476" mass="53632">MVVNVPVLGRLSLREYTALVVGFCFVLFETLIRILTLALPTSVLGWLYEKSRELFAVHYGGGSDVRECSPTRDTKRPTAEEKSRAEEIRAAEDFEELCQLWGYTSESHVVQTKDGYMLGLHRLPNAQNEKSLHPGGRTKKPVVYLHHGLLMNSEVWVCLTDKERCLPFILADAGYDVWFGNNRGNKYSKKSIHSIPSEAKFWNYSIDDFCLFDIPDSIEYILNLTKSKSLSYVGFSQGTAQAFAALSIHPALNEKIDIFIALAPAMSPPGLHQPIVDGLMKASPTLMYLFFGRKSILPSTVFWQSIIYPPIFVKVIDTALTTLFNWRGANISASQKIAAYAHLYSYTSTKSVVHWFQIMRNAGFQMYDDEVQAPVSFLGKKFYHPVKFPTRNIVTPIFLLYGETDSLVDIDVMLAELPKHTTYRGVPNHEHLDMLWGQDVDKLVIPHVLQALKDTHTMNGEDAPRSSGDGAEPDNI</sequence>
<evidence type="ECO:0000313" key="10">
    <source>
        <dbReference type="EMBL" id="CAE6532827.1"/>
    </source>
</evidence>
<dbReference type="GO" id="GO:0016042">
    <property type="term" value="P:lipid catabolic process"/>
    <property type="evidence" value="ECO:0007669"/>
    <property type="project" value="UniProtKB-KW"/>
</dbReference>
<comment type="caution">
    <text evidence="10">The sequence shown here is derived from an EMBL/GenBank/DDBJ whole genome shotgun (WGS) entry which is preliminary data.</text>
</comment>
<dbReference type="FunFam" id="3.40.50.1820:FF:000095">
    <property type="entry name" value="Triglyceride lipase-cholesterol esterase"/>
    <property type="match status" value="1"/>
</dbReference>
<evidence type="ECO:0000256" key="7">
    <source>
        <dbReference type="ARBA" id="ARBA00023136"/>
    </source>
</evidence>
<dbReference type="GO" id="GO:0016020">
    <property type="term" value="C:membrane"/>
    <property type="evidence" value="ECO:0007669"/>
    <property type="project" value="UniProtKB-SubCell"/>
</dbReference>
<keyword evidence="7" id="KW-0472">Membrane</keyword>
<accession>A0A8H3DLA4</accession>
<evidence type="ECO:0000313" key="11">
    <source>
        <dbReference type="Proteomes" id="UP000663831"/>
    </source>
</evidence>
<protein>
    <recommendedName>
        <fullName evidence="9">AB hydrolase-1 domain-containing protein</fullName>
    </recommendedName>
</protein>
<dbReference type="InterPro" id="IPR029058">
    <property type="entry name" value="AB_hydrolase_fold"/>
</dbReference>
<feature type="region of interest" description="Disordered" evidence="8">
    <location>
        <begin position="66"/>
        <end position="85"/>
    </location>
</feature>
<evidence type="ECO:0000256" key="2">
    <source>
        <dbReference type="ARBA" id="ARBA00022692"/>
    </source>
</evidence>
<dbReference type="OrthoDB" id="9974421at2759"/>
<feature type="region of interest" description="Disordered" evidence="8">
    <location>
        <begin position="456"/>
        <end position="476"/>
    </location>
</feature>
<keyword evidence="5" id="KW-1133">Transmembrane helix</keyword>
<gene>
    <name evidence="10" type="ORF">RDB_LOCUS160007</name>
</gene>
<evidence type="ECO:0000256" key="1">
    <source>
        <dbReference type="ARBA" id="ARBA00004167"/>
    </source>
</evidence>
<proteinExistence type="predicted"/>
<organism evidence="10 11">
    <name type="scientific">Rhizoctonia solani</name>
    <dbReference type="NCBI Taxonomy" id="456999"/>
    <lineage>
        <taxon>Eukaryota</taxon>
        <taxon>Fungi</taxon>
        <taxon>Dikarya</taxon>
        <taxon>Basidiomycota</taxon>
        <taxon>Agaricomycotina</taxon>
        <taxon>Agaricomycetes</taxon>
        <taxon>Cantharellales</taxon>
        <taxon>Ceratobasidiaceae</taxon>
        <taxon>Rhizoctonia</taxon>
    </lineage>
</organism>
<keyword evidence="4" id="KW-0442">Lipid degradation</keyword>
<evidence type="ECO:0000256" key="8">
    <source>
        <dbReference type="SAM" id="MobiDB-lite"/>
    </source>
</evidence>
<dbReference type="AlphaFoldDB" id="A0A8H3DLA4"/>
<dbReference type="Proteomes" id="UP000663831">
    <property type="component" value="Unassembled WGS sequence"/>
</dbReference>
<dbReference type="Gene3D" id="3.40.50.1820">
    <property type="entry name" value="alpha/beta hydrolase"/>
    <property type="match status" value="1"/>
</dbReference>
<dbReference type="Pfam" id="PF00561">
    <property type="entry name" value="Abhydrolase_1"/>
    <property type="match status" value="1"/>
</dbReference>
<evidence type="ECO:0000256" key="4">
    <source>
        <dbReference type="ARBA" id="ARBA00022963"/>
    </source>
</evidence>
<keyword evidence="3" id="KW-0378">Hydrolase</keyword>
<dbReference type="GO" id="GO:0016787">
    <property type="term" value="F:hydrolase activity"/>
    <property type="evidence" value="ECO:0007669"/>
    <property type="project" value="UniProtKB-KW"/>
</dbReference>
<reference evidence="10" key="1">
    <citation type="submission" date="2021-01" db="EMBL/GenBank/DDBJ databases">
        <authorList>
            <person name="Kaushik A."/>
        </authorList>
    </citation>
    <scope>NUCLEOTIDE SEQUENCE</scope>
    <source>
        <strain evidence="10">AG3-1AP</strain>
    </source>
</reference>
<evidence type="ECO:0000259" key="9">
    <source>
        <dbReference type="Pfam" id="PF00561"/>
    </source>
</evidence>
<evidence type="ECO:0000256" key="3">
    <source>
        <dbReference type="ARBA" id="ARBA00022801"/>
    </source>
</evidence>
<evidence type="ECO:0000256" key="5">
    <source>
        <dbReference type="ARBA" id="ARBA00022989"/>
    </source>
</evidence>
<feature type="domain" description="AB hydrolase-1" evidence="9">
    <location>
        <begin position="141"/>
        <end position="437"/>
    </location>
</feature>